<organism evidence="1 2">
    <name type="scientific">Catharanthus roseus</name>
    <name type="common">Madagascar periwinkle</name>
    <name type="synonym">Vinca rosea</name>
    <dbReference type="NCBI Taxonomy" id="4058"/>
    <lineage>
        <taxon>Eukaryota</taxon>
        <taxon>Viridiplantae</taxon>
        <taxon>Streptophyta</taxon>
        <taxon>Embryophyta</taxon>
        <taxon>Tracheophyta</taxon>
        <taxon>Spermatophyta</taxon>
        <taxon>Magnoliopsida</taxon>
        <taxon>eudicotyledons</taxon>
        <taxon>Gunneridae</taxon>
        <taxon>Pentapetalae</taxon>
        <taxon>asterids</taxon>
        <taxon>lamiids</taxon>
        <taxon>Gentianales</taxon>
        <taxon>Apocynaceae</taxon>
        <taxon>Rauvolfioideae</taxon>
        <taxon>Vinceae</taxon>
        <taxon>Catharanthinae</taxon>
        <taxon>Catharanthus</taxon>
    </lineage>
</organism>
<reference evidence="2" key="1">
    <citation type="journal article" date="2023" name="Nat. Plants">
        <title>Single-cell RNA sequencing provides a high-resolution roadmap for understanding the multicellular compartmentation of specialized metabolism.</title>
        <authorList>
            <person name="Sun S."/>
            <person name="Shen X."/>
            <person name="Li Y."/>
            <person name="Li Y."/>
            <person name="Wang S."/>
            <person name="Li R."/>
            <person name="Zhang H."/>
            <person name="Shen G."/>
            <person name="Guo B."/>
            <person name="Wei J."/>
            <person name="Xu J."/>
            <person name="St-Pierre B."/>
            <person name="Chen S."/>
            <person name="Sun C."/>
        </authorList>
    </citation>
    <scope>NUCLEOTIDE SEQUENCE [LARGE SCALE GENOMIC DNA]</scope>
</reference>
<accession>A0ACC0AMA0</accession>
<gene>
    <name evidence="1" type="ORF">M9H77_21282</name>
</gene>
<evidence type="ECO:0000313" key="2">
    <source>
        <dbReference type="Proteomes" id="UP001060085"/>
    </source>
</evidence>
<name>A0ACC0AMA0_CATRO</name>
<comment type="caution">
    <text evidence="1">The sequence shown here is derived from an EMBL/GenBank/DDBJ whole genome shotgun (WGS) entry which is preliminary data.</text>
</comment>
<protein>
    <submittedName>
        <fullName evidence="1">Uncharacterized protein</fullName>
    </submittedName>
</protein>
<keyword evidence="2" id="KW-1185">Reference proteome</keyword>
<dbReference type="EMBL" id="CM044705">
    <property type="protein sequence ID" value="KAI5661959.1"/>
    <property type="molecule type" value="Genomic_DNA"/>
</dbReference>
<dbReference type="Proteomes" id="UP001060085">
    <property type="component" value="Linkage Group LG05"/>
</dbReference>
<sequence>MCKVRYHGIEEATWETKEFLRRKYPEILGPLSNDVLSRCTLDMYPVDRGHSIVEGLGPRQVVQGSLVGTLGLVTCFMYKWCVQWFVKMERSYGVLWVPASINYEMPELVSNDPV</sequence>
<evidence type="ECO:0000313" key="1">
    <source>
        <dbReference type="EMBL" id="KAI5661959.1"/>
    </source>
</evidence>
<proteinExistence type="predicted"/>